<comment type="caution">
    <text evidence="2">The sequence shown here is derived from an EMBL/GenBank/DDBJ whole genome shotgun (WGS) entry which is preliminary data.</text>
</comment>
<reference evidence="2" key="1">
    <citation type="submission" date="2020-10" db="EMBL/GenBank/DDBJ databases">
        <title>High-Quality Genome Resource of Clonostachys rosea strain S41 by Oxford Nanopore Long-Read Sequencing.</title>
        <authorList>
            <person name="Wang H."/>
        </authorList>
    </citation>
    <scope>NUCLEOTIDE SEQUENCE</scope>
    <source>
        <strain evidence="2">S41</strain>
    </source>
</reference>
<accession>A0A8H7NBT1</accession>
<dbReference type="Proteomes" id="UP000616885">
    <property type="component" value="Unassembled WGS sequence"/>
</dbReference>
<evidence type="ECO:0000313" key="2">
    <source>
        <dbReference type="EMBL" id="KAF9752890.1"/>
    </source>
</evidence>
<feature type="chain" id="PRO_5034637408" evidence="1">
    <location>
        <begin position="23"/>
        <end position="121"/>
    </location>
</feature>
<name>A0A8H7NBT1_BIOOC</name>
<feature type="signal peptide" evidence="1">
    <location>
        <begin position="1"/>
        <end position="22"/>
    </location>
</feature>
<gene>
    <name evidence="2" type="ORF">IM811_011648</name>
</gene>
<sequence length="121" mass="12933">MLFGASSTFLVALAALTATTLATMPGANPSLEQRDSAMCRYFQDTDGLRYEIEIDSAQDFHVCDGIGANIPCAQVRWGCEAQGSLKIMSFTLPGCNPGDVERAIYLATAPHLEGVKCITRG</sequence>
<dbReference type="AlphaFoldDB" id="A0A8H7NBT1"/>
<dbReference type="EMBL" id="JADCTT010000004">
    <property type="protein sequence ID" value="KAF9752890.1"/>
    <property type="molecule type" value="Genomic_DNA"/>
</dbReference>
<evidence type="ECO:0000256" key="1">
    <source>
        <dbReference type="SAM" id="SignalP"/>
    </source>
</evidence>
<keyword evidence="1" id="KW-0732">Signal</keyword>
<evidence type="ECO:0000313" key="3">
    <source>
        <dbReference type="Proteomes" id="UP000616885"/>
    </source>
</evidence>
<organism evidence="2 3">
    <name type="scientific">Bionectria ochroleuca</name>
    <name type="common">Gliocladium roseum</name>
    <dbReference type="NCBI Taxonomy" id="29856"/>
    <lineage>
        <taxon>Eukaryota</taxon>
        <taxon>Fungi</taxon>
        <taxon>Dikarya</taxon>
        <taxon>Ascomycota</taxon>
        <taxon>Pezizomycotina</taxon>
        <taxon>Sordariomycetes</taxon>
        <taxon>Hypocreomycetidae</taxon>
        <taxon>Hypocreales</taxon>
        <taxon>Bionectriaceae</taxon>
        <taxon>Clonostachys</taxon>
    </lineage>
</organism>
<proteinExistence type="predicted"/>
<protein>
    <submittedName>
        <fullName evidence="2">Uncharacterized protein</fullName>
    </submittedName>
</protein>